<organism evidence="1 2">
    <name type="scientific">Alternaria tenuissima</name>
    <dbReference type="NCBI Taxonomy" id="119927"/>
    <lineage>
        <taxon>Eukaryota</taxon>
        <taxon>Fungi</taxon>
        <taxon>Dikarya</taxon>
        <taxon>Ascomycota</taxon>
        <taxon>Pezizomycotina</taxon>
        <taxon>Dothideomycetes</taxon>
        <taxon>Pleosporomycetidae</taxon>
        <taxon>Pleosporales</taxon>
        <taxon>Pleosporineae</taxon>
        <taxon>Pleosporaceae</taxon>
        <taxon>Alternaria</taxon>
        <taxon>Alternaria sect. Alternaria</taxon>
        <taxon>Alternaria alternata complex</taxon>
    </lineage>
</organism>
<name>A0AB37WYV1_9PLEO</name>
<evidence type="ECO:0000313" key="2">
    <source>
        <dbReference type="Proteomes" id="UP000292340"/>
    </source>
</evidence>
<dbReference type="AlphaFoldDB" id="A0AB37WYV1"/>
<gene>
    <name evidence="1" type="ORF">AA0115_g560</name>
</gene>
<dbReference type="EMBL" id="PDXB01000001">
    <property type="protein sequence ID" value="RYN38667.1"/>
    <property type="molecule type" value="Genomic_DNA"/>
</dbReference>
<evidence type="ECO:0000313" key="1">
    <source>
        <dbReference type="EMBL" id="RYN38667.1"/>
    </source>
</evidence>
<comment type="caution">
    <text evidence="1">The sequence shown here is derived from an EMBL/GenBank/DDBJ whole genome shotgun (WGS) entry which is preliminary data.</text>
</comment>
<sequence>MSEVTTIEYIRHHTDIPGPEVIRHQATDANKLEFEGMMSRVPGRKLRDQWSSTS</sequence>
<accession>A0AB37WYV1</accession>
<proteinExistence type="predicted"/>
<reference evidence="1" key="1">
    <citation type="submission" date="2017-10" db="EMBL/GenBank/DDBJ databases">
        <authorList>
            <person name="Armitage A.D."/>
            <person name="Barbara D.J."/>
            <person name="Woodhall J.W."/>
            <person name="Sreenivasaprasad S."/>
            <person name="Lane C.R."/>
            <person name="Clarkson J.P."/>
            <person name="Harrison R.J."/>
        </authorList>
    </citation>
    <scope>NUCLEOTIDE SEQUENCE</scope>
    <source>
        <strain evidence="1">FERA 1164</strain>
    </source>
</reference>
<protein>
    <submittedName>
        <fullName evidence="1">Uncharacterized protein</fullName>
    </submittedName>
</protein>
<reference evidence="1" key="2">
    <citation type="journal article" date="2019" name="bioRxiv">
        <title>Genomics, evolutionary history and diagnostics of the Alternaria alternata species group including apple and Asian pear pathotypes.</title>
        <authorList>
            <person name="Armitage A.D."/>
            <person name="Cockerton H.M."/>
            <person name="Sreenivasaprasad S."/>
            <person name="Woodhall J.W."/>
            <person name="Lane C.R."/>
            <person name="Harrison R.J."/>
            <person name="Clarkson J.P."/>
        </authorList>
    </citation>
    <scope>NUCLEOTIDE SEQUENCE</scope>
    <source>
        <strain evidence="1">FERA 1164</strain>
    </source>
</reference>
<dbReference type="Proteomes" id="UP000292340">
    <property type="component" value="Unassembled WGS sequence"/>
</dbReference>